<dbReference type="PANTHER" id="PTHR30441:SF8">
    <property type="entry name" value="DUF748 DOMAIN-CONTAINING PROTEIN"/>
    <property type="match status" value="1"/>
</dbReference>
<dbReference type="RefSeq" id="WP_012488770.1">
    <property type="nucleotide sequence ID" value="NC_010995.1"/>
</dbReference>
<gene>
    <name evidence="2" type="ordered locus">CJA_3193</name>
</gene>
<name>B3PDZ0_CELJU</name>
<dbReference type="OrthoDB" id="9757969at2"/>
<dbReference type="Gene3D" id="3.30.1330.60">
    <property type="entry name" value="OmpA-like domain"/>
    <property type="match status" value="1"/>
</dbReference>
<keyword evidence="1" id="KW-1133">Transmembrane helix</keyword>
<protein>
    <recommendedName>
        <fullName evidence="4">DUF748 domain-containing protein</fullName>
    </recommendedName>
</protein>
<dbReference type="STRING" id="498211.CJA_3193"/>
<keyword evidence="1" id="KW-0812">Transmembrane</keyword>
<dbReference type="KEGG" id="cja:CJA_3193"/>
<dbReference type="InterPro" id="IPR008023">
    <property type="entry name" value="DUF748"/>
</dbReference>
<accession>B3PDZ0</accession>
<evidence type="ECO:0000313" key="3">
    <source>
        <dbReference type="Proteomes" id="UP000001036"/>
    </source>
</evidence>
<reference evidence="2 3" key="1">
    <citation type="journal article" date="2008" name="J. Bacteriol.">
        <title>Insights into plant cell wall degradation from the genome sequence of the soil bacterium Cellvibrio japonicus.</title>
        <authorList>
            <person name="Deboy R.T."/>
            <person name="Mongodin E.F."/>
            <person name="Fouts D.E."/>
            <person name="Tailford L.E."/>
            <person name="Khouri H."/>
            <person name="Emerson J.B."/>
            <person name="Mohamoud Y."/>
            <person name="Watkins K."/>
            <person name="Henrissat B."/>
            <person name="Gilbert H.J."/>
            <person name="Nelson K.E."/>
        </authorList>
    </citation>
    <scope>NUCLEOTIDE SEQUENCE [LARGE SCALE GENOMIC DNA]</scope>
    <source>
        <strain evidence="2 3">Ueda107</strain>
    </source>
</reference>
<keyword evidence="3" id="KW-1185">Reference proteome</keyword>
<dbReference type="eggNOG" id="COG2982">
    <property type="taxonomic scope" value="Bacteria"/>
</dbReference>
<dbReference type="PANTHER" id="PTHR30441">
    <property type="entry name" value="DUF748 DOMAIN-CONTAINING PROTEIN"/>
    <property type="match status" value="1"/>
</dbReference>
<dbReference type="InterPro" id="IPR036737">
    <property type="entry name" value="OmpA-like_sf"/>
</dbReference>
<proteinExistence type="predicted"/>
<dbReference type="Pfam" id="PF05359">
    <property type="entry name" value="DUF748"/>
    <property type="match status" value="1"/>
</dbReference>
<dbReference type="Proteomes" id="UP000001036">
    <property type="component" value="Chromosome"/>
</dbReference>
<evidence type="ECO:0008006" key="4">
    <source>
        <dbReference type="Google" id="ProtNLM"/>
    </source>
</evidence>
<dbReference type="GO" id="GO:0005886">
    <property type="term" value="C:plasma membrane"/>
    <property type="evidence" value="ECO:0007669"/>
    <property type="project" value="TreeGrafter"/>
</dbReference>
<feature type="transmembrane region" description="Helical" evidence="1">
    <location>
        <begin position="29"/>
        <end position="48"/>
    </location>
</feature>
<dbReference type="AlphaFoldDB" id="B3PDZ0"/>
<dbReference type="EMBL" id="CP000934">
    <property type="protein sequence ID" value="ACE85752.1"/>
    <property type="molecule type" value="Genomic_DNA"/>
</dbReference>
<organism evidence="2 3">
    <name type="scientific">Cellvibrio japonicus (strain Ueda107)</name>
    <name type="common">Pseudomonas fluorescens subsp. cellulosa</name>
    <dbReference type="NCBI Taxonomy" id="498211"/>
    <lineage>
        <taxon>Bacteria</taxon>
        <taxon>Pseudomonadati</taxon>
        <taxon>Pseudomonadota</taxon>
        <taxon>Gammaproteobacteria</taxon>
        <taxon>Cellvibrionales</taxon>
        <taxon>Cellvibrionaceae</taxon>
        <taxon>Cellvibrio</taxon>
    </lineage>
</organism>
<evidence type="ECO:0000256" key="1">
    <source>
        <dbReference type="SAM" id="Phobius"/>
    </source>
</evidence>
<dbReference type="InterPro" id="IPR052894">
    <property type="entry name" value="AsmA-related"/>
</dbReference>
<dbReference type="HOGENOM" id="CLU_005680_0_0_6"/>
<evidence type="ECO:0000313" key="2">
    <source>
        <dbReference type="EMBL" id="ACE85752.1"/>
    </source>
</evidence>
<keyword evidence="1" id="KW-0472">Membrane</keyword>
<dbReference type="GO" id="GO:0090313">
    <property type="term" value="P:regulation of protein targeting to membrane"/>
    <property type="evidence" value="ECO:0007669"/>
    <property type="project" value="TreeGrafter"/>
</dbReference>
<sequence length="972" mass="107889">MSSSLATLKHWFFLDTALAKALRWLCYLYLGWFLLCCMILTPLLNYAAGKVYREQTGRQLHYDLISLNPFTLNLLIVNASDRNPDQSVFWQFKRADINLAFWQSVFNLAPGLDELSLKGLAVHISQSDKGLFNIDDIVQHRAQLAADAPTPVMADDGDSPLFPFFITQTDLQIDRISYSEHRATTDYRQAINDLRFTLDNFSTVNEEGQGYHLNAHLGDQGTVRISGTVSLASNNSQGNVQVEALPLSPVTDYLQQQLGFHLQSGSIDFNSDYRIHWKNDVHYGFDNGHLTLNQFAILSHNPQDLQLQLEQLSLEKLSLNSEQQQLHIASVALDKPLLKSWSNGPESGLLKALAFTSPTDAGNPGTAENDNNDWDIRIDSLALLEGDITWKLAELDNRDLRLQGLRIDATPLALSGKTDTQFSLSAIALEATPLTIHGTLNPVTLDGQLTLDVQQLPLALANSQLKTLIAGKITQGLFNTQTQINLIQGIPDKILTTGTINQFVLAPSSQQEDALRFDHLGWDNAQVDMTRESLHLPLVTLSGLDGRFIITKEGKTNLDALLITSATRDAQPQATTHTDAEPSWSVALDKLVLDNASFRFNDASLTPQFTAAVQNFGGELTGLSSDTRTRARFLFNGNVDGYAPVSLKGEAQPFLADPMVKAELRFKHLDLGGLSTYSSTYAGWRIERGQLTADLNYHLEQGRILGDNHIEMDKLQLGERVRSARAMDIPIRLALALVTDSNGLAVLDMRVTGDTNDPQFDISKILMSTLKNTLTKIVSAPFRLLAKLVNSEEELEILPFNSGSQAILATANRRLDTLHNALNKRPLLSIDLQGRYDPVSDRRGLQILQANSILSGAGLDSQDIKQKNNRWELAVKQHYRTLPDNHGDKLSADEMFESWIATLPVQDSELQQLALSRANASKQHLVKKFGIDPGRVFINNATQCKEENPAECRRRAVKIELHNTWDLSGTTL</sequence>